<keyword evidence="1" id="KW-1133">Transmembrane helix</keyword>
<feature type="transmembrane region" description="Helical" evidence="1">
    <location>
        <begin position="12"/>
        <end position="37"/>
    </location>
</feature>
<dbReference type="InterPro" id="IPR000863">
    <property type="entry name" value="Sulfotransferase_dom"/>
</dbReference>
<reference evidence="3" key="1">
    <citation type="submission" date="2023-01" db="EMBL/GenBank/DDBJ databases">
        <title>Genome assembly of the deep-sea coral Lophelia pertusa.</title>
        <authorList>
            <person name="Herrera S."/>
            <person name="Cordes E."/>
        </authorList>
    </citation>
    <scope>NUCLEOTIDE SEQUENCE</scope>
    <source>
        <strain evidence="3">USNM1676648</strain>
        <tissue evidence="3">Polyp</tissue>
    </source>
</reference>
<dbReference type="OrthoDB" id="6138663at2759"/>
<accession>A0A9X0D6X4</accession>
<dbReference type="InterPro" id="IPR051135">
    <property type="entry name" value="Gal/GlcNAc/GalNAc_ST"/>
</dbReference>
<dbReference type="PANTHER" id="PTHR10704">
    <property type="entry name" value="CARBOHYDRATE SULFOTRANSFERASE"/>
    <property type="match status" value="1"/>
</dbReference>
<dbReference type="EMBL" id="MU825873">
    <property type="protein sequence ID" value="KAJ7387838.1"/>
    <property type="molecule type" value="Genomic_DNA"/>
</dbReference>
<evidence type="ECO:0000259" key="2">
    <source>
        <dbReference type="Pfam" id="PF00685"/>
    </source>
</evidence>
<evidence type="ECO:0000313" key="4">
    <source>
        <dbReference type="Proteomes" id="UP001163046"/>
    </source>
</evidence>
<gene>
    <name evidence="3" type="ORF">OS493_001185</name>
</gene>
<evidence type="ECO:0000256" key="1">
    <source>
        <dbReference type="SAM" id="Phobius"/>
    </source>
</evidence>
<keyword evidence="4" id="KW-1185">Reference proteome</keyword>
<name>A0A9X0D6X4_9CNID</name>
<dbReference type="Gene3D" id="3.40.50.300">
    <property type="entry name" value="P-loop containing nucleotide triphosphate hydrolases"/>
    <property type="match status" value="1"/>
</dbReference>
<dbReference type="PANTHER" id="PTHR10704:SF44">
    <property type="entry name" value="LD35051P-RELATED"/>
    <property type="match status" value="1"/>
</dbReference>
<proteinExistence type="predicted"/>
<dbReference type="InterPro" id="IPR027417">
    <property type="entry name" value="P-loop_NTPase"/>
</dbReference>
<comment type="caution">
    <text evidence="3">The sequence shown here is derived from an EMBL/GenBank/DDBJ whole genome shotgun (WGS) entry which is preliminary data.</text>
</comment>
<protein>
    <recommendedName>
        <fullName evidence="2">Sulfotransferase domain-containing protein</fullName>
    </recommendedName>
</protein>
<dbReference type="GO" id="GO:0001517">
    <property type="term" value="F:N-acetylglucosamine 6-O-sulfotransferase activity"/>
    <property type="evidence" value="ECO:0007669"/>
    <property type="project" value="TreeGrafter"/>
</dbReference>
<dbReference type="GO" id="GO:0006790">
    <property type="term" value="P:sulfur compound metabolic process"/>
    <property type="evidence" value="ECO:0007669"/>
    <property type="project" value="TreeGrafter"/>
</dbReference>
<organism evidence="3 4">
    <name type="scientific">Desmophyllum pertusum</name>
    <dbReference type="NCBI Taxonomy" id="174260"/>
    <lineage>
        <taxon>Eukaryota</taxon>
        <taxon>Metazoa</taxon>
        <taxon>Cnidaria</taxon>
        <taxon>Anthozoa</taxon>
        <taxon>Hexacorallia</taxon>
        <taxon>Scleractinia</taxon>
        <taxon>Caryophylliina</taxon>
        <taxon>Caryophylliidae</taxon>
        <taxon>Desmophyllum</taxon>
    </lineage>
</organism>
<dbReference type="SUPFAM" id="SSF52540">
    <property type="entry name" value="P-loop containing nucleoside triphosphate hydrolases"/>
    <property type="match status" value="1"/>
</dbReference>
<sequence>MKRSRGNKCFLWTYPLWLRVIVTGWLSFSAVFGFYLANSISLQHSDTLIDTRREKMEDHDTFPLQKSDKHQSRTARRNLMIIAHGRSGSSLTGDIFNHHPDVFYMYEPLQTVERTHKNFNLDYNSLAFRFLTNVLQCKFAEPNFLDAWLDDIERYYRKPLHPRISQAMASPPLCPYNMSDARWDHRLCPKMTSETLGNACKNYNELTVIKVLTSRIPYNSLEKTFSACDSQDIDCKIVLLIRDPRAVIPSSLSVRFYEEVDGPAKLGTRMFSYKLCKQTEESLHFVKNLPAWLRSHVKVLRYEDLARNPLEEMRHLYKFAGLSVLESVTTWLNESTHPTKSRSNMKIQGSQAAFTVDDAQAAINRWRWKVHPYEIIIIEYYCAHVMQLMGYRPVDRSHELQANITIPLVIEDYEAKDW</sequence>
<keyword evidence="1" id="KW-0472">Membrane</keyword>
<dbReference type="GO" id="GO:0006044">
    <property type="term" value="P:N-acetylglucosamine metabolic process"/>
    <property type="evidence" value="ECO:0007669"/>
    <property type="project" value="TreeGrafter"/>
</dbReference>
<feature type="domain" description="Sulfotransferase" evidence="2">
    <location>
        <begin position="78"/>
        <end position="331"/>
    </location>
</feature>
<dbReference type="Proteomes" id="UP001163046">
    <property type="component" value="Unassembled WGS sequence"/>
</dbReference>
<dbReference type="Pfam" id="PF00685">
    <property type="entry name" value="Sulfotransfer_1"/>
    <property type="match status" value="1"/>
</dbReference>
<evidence type="ECO:0000313" key="3">
    <source>
        <dbReference type="EMBL" id="KAJ7387838.1"/>
    </source>
</evidence>
<keyword evidence="1" id="KW-0812">Transmembrane</keyword>
<dbReference type="AlphaFoldDB" id="A0A9X0D6X4"/>